<evidence type="ECO:0000256" key="3">
    <source>
        <dbReference type="ARBA" id="ARBA00023065"/>
    </source>
</evidence>
<evidence type="ECO:0000313" key="5">
    <source>
        <dbReference type="Proteomes" id="UP000093044"/>
    </source>
</evidence>
<keyword evidence="5" id="KW-1185">Reference proteome</keyword>
<evidence type="ECO:0000313" key="4">
    <source>
        <dbReference type="EMBL" id="ANZ44922.1"/>
    </source>
</evidence>
<dbReference type="AlphaFoldDB" id="A0A1B2I4N4"/>
<dbReference type="KEGG" id="cpor:BED41_07450"/>
<dbReference type="GeneID" id="83057685"/>
<organism evidence="4 5">
    <name type="scientific">Cloacibacillus porcorum</name>
    <dbReference type="NCBI Taxonomy" id="1197717"/>
    <lineage>
        <taxon>Bacteria</taxon>
        <taxon>Thermotogati</taxon>
        <taxon>Synergistota</taxon>
        <taxon>Synergistia</taxon>
        <taxon>Synergistales</taxon>
        <taxon>Synergistaceae</taxon>
        <taxon>Cloacibacillus</taxon>
    </lineage>
</organism>
<dbReference type="GO" id="GO:0046961">
    <property type="term" value="F:proton-transporting ATPase activity, rotational mechanism"/>
    <property type="evidence" value="ECO:0007669"/>
    <property type="project" value="InterPro"/>
</dbReference>
<dbReference type="STRING" id="1197717.BED41_07450"/>
<dbReference type="InterPro" id="IPR002842">
    <property type="entry name" value="ATPase_V1_Esu"/>
</dbReference>
<dbReference type="Pfam" id="PF01991">
    <property type="entry name" value="vATP-synt_E"/>
    <property type="match status" value="1"/>
</dbReference>
<dbReference type="SUPFAM" id="SSF160527">
    <property type="entry name" value="V-type ATPase subunit E-like"/>
    <property type="match status" value="1"/>
</dbReference>
<proteinExistence type="inferred from homology"/>
<dbReference type="Gene3D" id="1.20.5.620">
    <property type="entry name" value="F1F0 ATP synthase subunit B, membrane domain"/>
    <property type="match status" value="1"/>
</dbReference>
<accession>A0A1B2I4N4</accession>
<reference evidence="4" key="1">
    <citation type="submission" date="2016-08" db="EMBL/GenBank/DDBJ databases">
        <title>Complete genome of Cloacibacillus porcorum.</title>
        <authorList>
            <person name="Looft T."/>
            <person name="Bayles D.O."/>
            <person name="Alt D.P."/>
        </authorList>
    </citation>
    <scope>NUCLEOTIDE SEQUENCE [LARGE SCALE GENOMIC DNA]</scope>
    <source>
        <strain evidence="4">CL-84</strain>
    </source>
</reference>
<comment type="similarity">
    <text evidence="1">Belongs to the V-ATPase E subunit family.</text>
</comment>
<evidence type="ECO:0000256" key="2">
    <source>
        <dbReference type="ARBA" id="ARBA00022448"/>
    </source>
</evidence>
<keyword evidence="2" id="KW-0813">Transport</keyword>
<sequence length="194" mass="21965">MSLAQITEKIRNDAQKEADEILSKAKAQADFITQKAGQECDEIKAGFDARFEAERPEIMKRREIVANLDVEKMMLRAKRDLIEDVYRGGLAKMAELPKDEYLNFCASLLDEAVSSRDEKVTVGAGEKYIDREWLAAYNGEHGSNLELSEERADIAGGFILVRGRTSIDCSWDMLIKVLQEKQESDVVKRLFPSE</sequence>
<dbReference type="Proteomes" id="UP000093044">
    <property type="component" value="Chromosome"/>
</dbReference>
<dbReference type="InterPro" id="IPR038495">
    <property type="entry name" value="ATPase_E_C"/>
</dbReference>
<dbReference type="OrthoDB" id="4004at2"/>
<dbReference type="RefSeq" id="WP_066744503.1">
    <property type="nucleotide sequence ID" value="NZ_CALCLR010000058.1"/>
</dbReference>
<dbReference type="Gene3D" id="3.30.2320.30">
    <property type="entry name" value="ATP synthase, E subunit, C-terminal"/>
    <property type="match status" value="1"/>
</dbReference>
<dbReference type="GO" id="GO:0033178">
    <property type="term" value="C:proton-transporting two-sector ATPase complex, catalytic domain"/>
    <property type="evidence" value="ECO:0007669"/>
    <property type="project" value="InterPro"/>
</dbReference>
<evidence type="ECO:0000256" key="1">
    <source>
        <dbReference type="ARBA" id="ARBA00005901"/>
    </source>
</evidence>
<dbReference type="EMBL" id="CP016757">
    <property type="protein sequence ID" value="ANZ44922.1"/>
    <property type="molecule type" value="Genomic_DNA"/>
</dbReference>
<name>A0A1B2I4N4_9BACT</name>
<keyword evidence="3" id="KW-0406">Ion transport</keyword>
<protein>
    <submittedName>
        <fullName evidence="4">Uncharacterized protein</fullName>
    </submittedName>
</protein>
<gene>
    <name evidence="4" type="ORF">BED41_07450</name>
</gene>